<protein>
    <submittedName>
        <fullName evidence="1">Thioredoxin-like negative regulator of GroEL</fullName>
    </submittedName>
</protein>
<dbReference type="InterPro" id="IPR008554">
    <property type="entry name" value="Glutaredoxin-like"/>
</dbReference>
<dbReference type="EMBL" id="JADOUE010000001">
    <property type="protein sequence ID" value="MBG6122459.1"/>
    <property type="molecule type" value="Genomic_DNA"/>
</dbReference>
<dbReference type="Proteomes" id="UP000658613">
    <property type="component" value="Unassembled WGS sequence"/>
</dbReference>
<accession>A0A931GXU1</accession>
<evidence type="ECO:0000313" key="2">
    <source>
        <dbReference type="Proteomes" id="UP000658613"/>
    </source>
</evidence>
<keyword evidence="2" id="KW-1185">Reference proteome</keyword>
<dbReference type="SUPFAM" id="SSF52833">
    <property type="entry name" value="Thioredoxin-like"/>
    <property type="match status" value="1"/>
</dbReference>
<reference evidence="1" key="1">
    <citation type="submission" date="2020-11" db="EMBL/GenBank/DDBJ databases">
        <title>Sequencing the genomes of 1000 actinobacteria strains.</title>
        <authorList>
            <person name="Klenk H.-P."/>
        </authorList>
    </citation>
    <scope>NUCLEOTIDE SEQUENCE</scope>
    <source>
        <strain evidence="1">DSM 45632</strain>
    </source>
</reference>
<dbReference type="AlphaFoldDB" id="A0A931GXU1"/>
<comment type="caution">
    <text evidence="1">The sequence shown here is derived from an EMBL/GenBank/DDBJ whole genome shotgun (WGS) entry which is preliminary data.</text>
</comment>
<organism evidence="1 2">
    <name type="scientific">Corynebacterium aquatimens</name>
    <dbReference type="NCBI Taxonomy" id="1190508"/>
    <lineage>
        <taxon>Bacteria</taxon>
        <taxon>Bacillati</taxon>
        <taxon>Actinomycetota</taxon>
        <taxon>Actinomycetes</taxon>
        <taxon>Mycobacteriales</taxon>
        <taxon>Corynebacteriaceae</taxon>
        <taxon>Corynebacterium</taxon>
    </lineage>
</organism>
<dbReference type="InterPro" id="IPR036249">
    <property type="entry name" value="Thioredoxin-like_sf"/>
</dbReference>
<dbReference type="Pfam" id="PF05768">
    <property type="entry name" value="Glrx-like"/>
    <property type="match status" value="1"/>
</dbReference>
<name>A0A931GXU1_9CORY</name>
<dbReference type="Gene3D" id="3.40.30.10">
    <property type="entry name" value="Glutaredoxin"/>
    <property type="match status" value="1"/>
</dbReference>
<sequence>MPNLVEEAGQPQPLVELMVRETCGSCERVFAQIEPVVKRAGARLVAVDVDGDDELAMEFGDRVPVVVIDGDEFACWEVDDAELEAELRARGAASIV</sequence>
<gene>
    <name evidence="1" type="ORF">IW254_001428</name>
</gene>
<evidence type="ECO:0000313" key="1">
    <source>
        <dbReference type="EMBL" id="MBG6122459.1"/>
    </source>
</evidence>
<proteinExistence type="predicted"/>